<dbReference type="AlphaFoldDB" id="A0A9X3FB66"/>
<keyword evidence="1" id="KW-0732">Signal</keyword>
<gene>
    <name evidence="2" type="ORF">OU798_05090</name>
</gene>
<feature type="chain" id="PRO_5040762657" evidence="1">
    <location>
        <begin position="25"/>
        <end position="129"/>
    </location>
</feature>
<reference evidence="2" key="1">
    <citation type="submission" date="2022-11" db="EMBL/GenBank/DDBJ databases">
        <title>Marilongibacter aestuarii gen. nov., sp. nov., isolated from tidal flat sediment.</title>
        <authorList>
            <person name="Jiayan W."/>
        </authorList>
    </citation>
    <scope>NUCLEOTIDE SEQUENCE</scope>
    <source>
        <strain evidence="2">Z1-6</strain>
    </source>
</reference>
<proteinExistence type="predicted"/>
<protein>
    <submittedName>
        <fullName evidence="2">Uncharacterized protein</fullName>
    </submittedName>
</protein>
<sequence length="129" mass="15061">MILTKKIQFIVLLSLLYVATYATEKDCEITFFVQNEKQTYTINDTIIILVKVRLDKDFCDEAADATKVFSKGLKIEERSEWKRLSDDTVGQKLVLTVLPNYENRIITVYRKTGHYSCFQQLEINLDIIK</sequence>
<dbReference type="RefSeq" id="WP_343332042.1">
    <property type="nucleotide sequence ID" value="NZ_JAPOHD010000010.1"/>
</dbReference>
<name>A0A9X3FB66_9BACT</name>
<keyword evidence="3" id="KW-1185">Reference proteome</keyword>
<dbReference type="EMBL" id="JAPOHD010000010">
    <property type="protein sequence ID" value="MCY1719705.1"/>
    <property type="molecule type" value="Genomic_DNA"/>
</dbReference>
<evidence type="ECO:0000256" key="1">
    <source>
        <dbReference type="SAM" id="SignalP"/>
    </source>
</evidence>
<accession>A0A9X3FB66</accession>
<evidence type="ECO:0000313" key="2">
    <source>
        <dbReference type="EMBL" id="MCY1719705.1"/>
    </source>
</evidence>
<dbReference type="Proteomes" id="UP001145087">
    <property type="component" value="Unassembled WGS sequence"/>
</dbReference>
<evidence type="ECO:0000313" key="3">
    <source>
        <dbReference type="Proteomes" id="UP001145087"/>
    </source>
</evidence>
<feature type="signal peptide" evidence="1">
    <location>
        <begin position="1"/>
        <end position="24"/>
    </location>
</feature>
<comment type="caution">
    <text evidence="2">The sequence shown here is derived from an EMBL/GenBank/DDBJ whole genome shotgun (WGS) entry which is preliminary data.</text>
</comment>
<organism evidence="2 3">
    <name type="scientific">Draconibacterium aestuarii</name>
    <dbReference type="NCBI Taxonomy" id="2998507"/>
    <lineage>
        <taxon>Bacteria</taxon>
        <taxon>Pseudomonadati</taxon>
        <taxon>Bacteroidota</taxon>
        <taxon>Bacteroidia</taxon>
        <taxon>Marinilabiliales</taxon>
        <taxon>Prolixibacteraceae</taxon>
        <taxon>Draconibacterium</taxon>
    </lineage>
</organism>